<evidence type="ECO:0000259" key="12">
    <source>
        <dbReference type="Pfam" id="PF00155"/>
    </source>
</evidence>
<dbReference type="PRINTS" id="PR00799">
    <property type="entry name" value="TRANSAMINASE"/>
</dbReference>
<comment type="subunit">
    <text evidence="3">Homodimer.</text>
</comment>
<dbReference type="InterPro" id="IPR015422">
    <property type="entry name" value="PyrdxlP-dep_Trfase_small"/>
</dbReference>
<dbReference type="Pfam" id="PF12234">
    <property type="entry name" value="Rav1p_C"/>
    <property type="match status" value="1"/>
</dbReference>
<keyword evidence="7" id="KW-0663">Pyridoxal phosphate</keyword>
<dbReference type="PANTHER" id="PTHR11879:SF22">
    <property type="entry name" value="ASPARTATE AMINOTRANSFERASE, MITOCHONDRIAL"/>
    <property type="match status" value="1"/>
</dbReference>
<dbReference type="Pfam" id="PF00155">
    <property type="entry name" value="Aminotran_1_2"/>
    <property type="match status" value="1"/>
</dbReference>
<evidence type="ECO:0000256" key="2">
    <source>
        <dbReference type="ARBA" id="ARBA00007441"/>
    </source>
</evidence>
<accession>A0AAF0DRB6</accession>
<dbReference type="GO" id="GO:0005739">
    <property type="term" value="C:mitochondrion"/>
    <property type="evidence" value="ECO:0007669"/>
    <property type="project" value="TreeGrafter"/>
</dbReference>
<evidence type="ECO:0000313" key="15">
    <source>
        <dbReference type="Proteomes" id="UP001216638"/>
    </source>
</evidence>
<dbReference type="FunFam" id="3.90.1150.10:FF:000001">
    <property type="entry name" value="Aspartate aminotransferase"/>
    <property type="match status" value="1"/>
</dbReference>
<dbReference type="FunFam" id="3.40.640.10:FF:000026">
    <property type="entry name" value="Aspartate aminotransferase"/>
    <property type="match status" value="1"/>
</dbReference>
<sequence length="1968" mass="215809">MSGTGASVEEDMNAPLLPTGRAHVAGRACPYYALQDQIVLQRRALDALTHLVPKDTPIFVFGHSVGAYIALQLLQQHERIRGVYLLFPTISYIAKAPRASSLRLLLTPWGAWIAQGFAALLALFPFAWICALISFVTRMDARSAEVTAAFVTGPGAVWNALCMAMDEMRTITTIPPHLVEHLDKHKTLVRAYFGHGETDTWVPSWQRRHAEEVLSLAPASDPLVTRTSAALPTLSRDWASLGASNAPKANVAEDSPRIATALNTFATYIDAERQVYISAQASGRRINIILGRTRTMQCVSFDDVPGSAGRLRSATVSSVALGADAKDSDNLLVRIVFLMQLAASFAGVIAFWRLDALNHGKHTQTPTYLRWRLDGTLPVPHEFVTTLDIHEGRLAVGTDRSVSVYERPPRTGATWRRVFCKSAPRSLLSVRWSPDGQYLAAAPLFDRRVLVWYADVSEGAQLRLVTRLTHTRVVHAIAWRWPRKGHAPRPVLAVITSNRAAYIYSPVLDEPHTLRQWAAVDPSIDLGLETTSKPVALMYCDAYRLSVALQHDMDQLAHAEQRTKAGVAGGTHEDVERSRRHRIQQLLDHAPDLFVALLADGSVTVYALMNVESSSPVLWQTYIVLQLPQGISVESSAAPTQLQFMPLAYGGAPSKGEMVPTALIHAQSANGMRGAAAVSMALLLDGDQRGLFVQDTLLTTERDAPTVPRSGAPVRFLRAEHKTDIVALQPTYSGHALVSLSLDGVLIGWHLHEREHAALLSEHRVRLRGATAATVLRTDAHAAMLVEGRIALVAIRPSSGGGRTSTYTTTDMSVETEPLPPNITEDALLTFTSVEHTDGTYAIIACTRDARVCVWHVASGPEAYHLETPNVLRLGKEVLSGLRAAAVLETLQLGAYAGPALCTVDTHGELVAWDLEGHELLRVPTAHTDVRALVASRTGLLALAAWEDGAWHVSVWDVMRAPFATARVHGEKVPGDAAHCPAMAWSVPNRGGTLLAIGTETSVQVWAPCTPTAGVGSRAAMWAPLAQVDLQQGGTGTVSHVAWLAGERLLVASTCQLFLYAAGTDAHDVAHWLPVLAAEHAALLPPYHPRHLQYCVQMRLLDAAHTIVRDLRRAMASSLYSPDMLADCSVTWDAYLVRAQPDMRGTDPVPDEQIAVLVQTLGERRAPGLSDADTRRLRAVLTSFRATLTEPVDECGRIFLTYLDAAFAEDPAPTPTLPSGAMLFWAQYSTTQEILVGRVQAACGQSMAWPQLCASGVFAWSRDRATLLPLMEQAARVVYTSGDDIDPVQSTLFYLALRRENTVRSIWRRAHGHPDQAKMNRFLANDFTVERWRIAAQKNAFALISQRRFDFAAAFFLLGDALQDAVNVCVRNLRNVPLAVAIARVYEQEDCGPVFRRLLERHIVPHAVERGDRWLGCWALSVLQEYEAAMRMVETPLRAFAEDARHAPWHVADVECVGTDAPDPALVLAVEYARQNGWVSVANEPAFLALCARRWQEMGCDYIGLGMLATWSFAARKAPAPPPPEPTKKIAPLLAPDHAPPASQGAAEFDLDAVRPLLSIPRAVRFESVWAGVQAGPPDPILGVTEAFKRDTDPRKINLGVGAYRDGNGKPYVLPSVREAERIIVNEKLDKEYLPITGLAQFDNLAAKLAYGEQSKPLVEGRIAATQSISGTGALRIGGEFLARHYPGPKTIYVPTPTWGNHIPIFKNSGLEVKHYAYYDKNTVALDFEGMLRDLNNAPENSIVLLHACAHNPTGVDPTQEQWKQIAEVLKEKNHFPFFDMAYQGFASGDADRDAFAVRYFVEQSFEIALSQSFAKNMGMYGERTGLFSLVTGSPEEKSRVESQLKITVRPMISNPPLHGARIAARILGDDALKAQWLVELRGMADRINSMRATLRSLLVDEYGSKRNWDHITNQIGMFAFLGISPEQVEKLSNEHHIYLTKDGRISVAGITEHNVRHLAESLAKVTA</sequence>
<keyword evidence="11" id="KW-0472">Membrane</keyword>
<protein>
    <recommendedName>
        <fullName evidence="4">aspartate transaminase</fullName>
        <ecNumber evidence="4">2.6.1.1</ecNumber>
    </recommendedName>
    <alternativeName>
        <fullName evidence="8">Transaminase A</fullName>
    </alternativeName>
</protein>
<comment type="catalytic activity">
    <reaction evidence="9">
        <text>a diacylglycerol + H2O = a monoacylglycerol + a fatty acid + H(+)</text>
        <dbReference type="Rhea" id="RHEA:32731"/>
        <dbReference type="ChEBI" id="CHEBI:15377"/>
        <dbReference type="ChEBI" id="CHEBI:15378"/>
        <dbReference type="ChEBI" id="CHEBI:17408"/>
        <dbReference type="ChEBI" id="CHEBI:18035"/>
        <dbReference type="ChEBI" id="CHEBI:28868"/>
    </reaction>
</comment>
<dbReference type="InterPro" id="IPR004839">
    <property type="entry name" value="Aminotransferase_I/II_large"/>
</dbReference>
<dbReference type="EMBL" id="CP119951">
    <property type="protein sequence ID" value="WFC93972.1"/>
    <property type="molecule type" value="Genomic_DNA"/>
</dbReference>
<dbReference type="CDD" id="cd00609">
    <property type="entry name" value="AAT_like"/>
    <property type="match status" value="1"/>
</dbReference>
<dbReference type="PANTHER" id="PTHR11879">
    <property type="entry name" value="ASPARTATE AMINOTRANSFERASE"/>
    <property type="match status" value="1"/>
</dbReference>
<keyword evidence="15" id="KW-1185">Reference proteome</keyword>
<reference evidence="14" key="1">
    <citation type="submission" date="2023-03" db="EMBL/GenBank/DDBJ databases">
        <title>Mating type loci evolution in Malassezia.</title>
        <authorList>
            <person name="Coelho M.A."/>
        </authorList>
    </citation>
    <scope>NUCLEOTIDE SEQUENCE</scope>
    <source>
        <strain evidence="14">CBS 14135</strain>
    </source>
</reference>
<evidence type="ECO:0000259" key="13">
    <source>
        <dbReference type="Pfam" id="PF12234"/>
    </source>
</evidence>
<feature type="transmembrane region" description="Helical" evidence="11">
    <location>
        <begin position="112"/>
        <end position="136"/>
    </location>
</feature>
<comment type="cofactor">
    <cofactor evidence="1">
        <name>pyridoxal 5'-phosphate</name>
        <dbReference type="ChEBI" id="CHEBI:597326"/>
    </cofactor>
</comment>
<gene>
    <name evidence="14" type="primary">AAT1</name>
    <name evidence="14" type="ORF">MBRA1_000599</name>
</gene>
<feature type="domain" description="RAVE complex protein Rav1 C-terminal" evidence="13">
    <location>
        <begin position="922"/>
        <end position="1505"/>
    </location>
</feature>
<dbReference type="SUPFAM" id="SSF53383">
    <property type="entry name" value="PLP-dependent transferases"/>
    <property type="match status" value="1"/>
</dbReference>
<evidence type="ECO:0000256" key="3">
    <source>
        <dbReference type="ARBA" id="ARBA00011738"/>
    </source>
</evidence>
<dbReference type="Gene3D" id="2.130.10.10">
    <property type="entry name" value="YVTN repeat-like/Quinoprotein amine dehydrogenase"/>
    <property type="match status" value="2"/>
</dbReference>
<dbReference type="GO" id="GO:0019915">
    <property type="term" value="P:lipid storage"/>
    <property type="evidence" value="ECO:0007669"/>
    <property type="project" value="InterPro"/>
</dbReference>
<evidence type="ECO:0000256" key="5">
    <source>
        <dbReference type="ARBA" id="ARBA00022576"/>
    </source>
</evidence>
<comment type="catalytic activity">
    <reaction evidence="10">
        <text>a monoacylglycerol + H2O = glycerol + a fatty acid + H(+)</text>
        <dbReference type="Rhea" id="RHEA:15245"/>
        <dbReference type="ChEBI" id="CHEBI:15377"/>
        <dbReference type="ChEBI" id="CHEBI:15378"/>
        <dbReference type="ChEBI" id="CHEBI:17408"/>
        <dbReference type="ChEBI" id="CHEBI:17754"/>
        <dbReference type="ChEBI" id="CHEBI:28868"/>
    </reaction>
</comment>
<evidence type="ECO:0000256" key="9">
    <source>
        <dbReference type="ARBA" id="ARBA00047591"/>
    </source>
</evidence>
<dbReference type="GO" id="GO:0005811">
    <property type="term" value="C:lipid droplet"/>
    <property type="evidence" value="ECO:0007669"/>
    <property type="project" value="InterPro"/>
</dbReference>
<dbReference type="Pfam" id="PF10230">
    <property type="entry name" value="LIDHydrolase"/>
    <property type="match status" value="1"/>
</dbReference>
<feature type="domain" description="Aminotransferase class I/classII large" evidence="12">
    <location>
        <begin position="1595"/>
        <end position="1963"/>
    </location>
</feature>
<dbReference type="GO" id="GO:0030170">
    <property type="term" value="F:pyridoxal phosphate binding"/>
    <property type="evidence" value="ECO:0007669"/>
    <property type="project" value="InterPro"/>
</dbReference>
<keyword evidence="11" id="KW-1133">Transmembrane helix</keyword>
<evidence type="ECO:0000256" key="11">
    <source>
        <dbReference type="SAM" id="Phobius"/>
    </source>
</evidence>
<dbReference type="InterPro" id="IPR000796">
    <property type="entry name" value="Asp_trans"/>
</dbReference>
<name>A0AAF0DRB6_9BASI</name>
<dbReference type="GO" id="GO:0006533">
    <property type="term" value="P:L-aspartate catabolic process"/>
    <property type="evidence" value="ECO:0007669"/>
    <property type="project" value="TreeGrafter"/>
</dbReference>
<keyword evidence="5 14" id="KW-0032">Aminotransferase</keyword>
<dbReference type="Gene3D" id="3.40.640.10">
    <property type="entry name" value="Type I PLP-dependent aspartate aminotransferase-like (Major domain)"/>
    <property type="match status" value="1"/>
</dbReference>
<dbReference type="Gene3D" id="3.90.1150.10">
    <property type="entry name" value="Aspartate Aminotransferase, domain 1"/>
    <property type="match status" value="1"/>
</dbReference>
<dbReference type="InterPro" id="IPR015943">
    <property type="entry name" value="WD40/YVTN_repeat-like_dom_sf"/>
</dbReference>
<dbReference type="GO" id="GO:0016298">
    <property type="term" value="F:lipase activity"/>
    <property type="evidence" value="ECO:0007669"/>
    <property type="project" value="InterPro"/>
</dbReference>
<dbReference type="InterPro" id="IPR029058">
    <property type="entry name" value="AB_hydrolase_fold"/>
</dbReference>
<dbReference type="InterPro" id="IPR019363">
    <property type="entry name" value="LDAH"/>
</dbReference>
<dbReference type="InterPro" id="IPR015421">
    <property type="entry name" value="PyrdxlP-dep_Trfase_major"/>
</dbReference>
<dbReference type="InterPro" id="IPR001680">
    <property type="entry name" value="WD40_rpt"/>
</dbReference>
<dbReference type="Gene3D" id="3.40.50.1820">
    <property type="entry name" value="alpha/beta hydrolase"/>
    <property type="match status" value="1"/>
</dbReference>
<evidence type="ECO:0000256" key="4">
    <source>
        <dbReference type="ARBA" id="ARBA00012753"/>
    </source>
</evidence>
<dbReference type="SUPFAM" id="SSF82171">
    <property type="entry name" value="DPP6 N-terminal domain-like"/>
    <property type="match status" value="1"/>
</dbReference>
<organism evidence="14 15">
    <name type="scientific">Malassezia brasiliensis</name>
    <dbReference type="NCBI Taxonomy" id="1821822"/>
    <lineage>
        <taxon>Eukaryota</taxon>
        <taxon>Fungi</taxon>
        <taxon>Dikarya</taxon>
        <taxon>Basidiomycota</taxon>
        <taxon>Ustilaginomycotina</taxon>
        <taxon>Malasseziomycetes</taxon>
        <taxon>Malasseziales</taxon>
        <taxon>Malasseziaceae</taxon>
        <taxon>Malassezia</taxon>
    </lineage>
</organism>
<comment type="similarity">
    <text evidence="2">Belongs to the class-I pyridoxal-phosphate-dependent aminotransferase family.</text>
</comment>
<dbReference type="SMART" id="SM00320">
    <property type="entry name" value="WD40"/>
    <property type="match status" value="5"/>
</dbReference>
<evidence type="ECO:0000256" key="8">
    <source>
        <dbReference type="ARBA" id="ARBA00030923"/>
    </source>
</evidence>
<dbReference type="InterPro" id="IPR015424">
    <property type="entry name" value="PyrdxlP-dep_Trfase"/>
</dbReference>
<dbReference type="Proteomes" id="UP001216638">
    <property type="component" value="Chromosome 1"/>
</dbReference>
<evidence type="ECO:0000256" key="6">
    <source>
        <dbReference type="ARBA" id="ARBA00022679"/>
    </source>
</evidence>
<dbReference type="SUPFAM" id="SSF53474">
    <property type="entry name" value="alpha/beta-Hydrolases"/>
    <property type="match status" value="1"/>
</dbReference>
<keyword evidence="11" id="KW-0812">Transmembrane</keyword>
<dbReference type="EC" id="2.6.1.1" evidence="4"/>
<keyword evidence="6 14" id="KW-0808">Transferase</keyword>
<evidence type="ECO:0000256" key="1">
    <source>
        <dbReference type="ARBA" id="ARBA00001933"/>
    </source>
</evidence>
<dbReference type="NCBIfam" id="NF006719">
    <property type="entry name" value="PRK09257.1"/>
    <property type="match status" value="1"/>
</dbReference>
<proteinExistence type="inferred from homology"/>
<dbReference type="InterPro" id="IPR022033">
    <property type="entry name" value="Rav1p_C"/>
</dbReference>
<evidence type="ECO:0000256" key="7">
    <source>
        <dbReference type="ARBA" id="ARBA00022898"/>
    </source>
</evidence>
<dbReference type="GO" id="GO:0004069">
    <property type="term" value="F:L-aspartate:2-oxoglutarate aminotransferase activity"/>
    <property type="evidence" value="ECO:0007669"/>
    <property type="project" value="UniProtKB-EC"/>
</dbReference>
<feature type="transmembrane region" description="Helical" evidence="11">
    <location>
        <begin position="331"/>
        <end position="352"/>
    </location>
</feature>
<evidence type="ECO:0000313" key="14">
    <source>
        <dbReference type="EMBL" id="WFC93972.1"/>
    </source>
</evidence>
<evidence type="ECO:0000256" key="10">
    <source>
        <dbReference type="ARBA" id="ARBA00048461"/>
    </source>
</evidence>